<reference evidence="6 7" key="1">
    <citation type="submission" date="2016-10" db="EMBL/GenBank/DDBJ databases">
        <authorList>
            <person name="de Groot N.N."/>
        </authorList>
    </citation>
    <scope>NUCLEOTIDE SEQUENCE [LARGE SCALE GENOMIC DNA]</scope>
    <source>
        <strain evidence="6 7">GAS232</strain>
    </source>
</reference>
<sequence>MEPSPAIDFLAFAEHSADLVCRIGLDYRTCYVSPASRSILGFAPEEISGRSAAEIIHPEDLPAALAAGQRRLQGDESQATEMRVRNRQGEWVWLEMRGSVLRDAEGTPLEFLVIFRDISERKKMEMQLQRLAMTDGLTELPNRRAFDEALEREWRRVLREGTQASLLLLDVDHFKGFNDEYGHVAGDDCLRAVAHAVRAVTKRPADMVARYGGEELAVILPGTDLQGALHMAGLVRCAVESLDIAHATNEEGQGRVTVSIGVATALSRDGGRMKMPESLLMAADSALYKAKLHGRNRVAHSLLVASREFAETV</sequence>
<evidence type="ECO:0000313" key="7">
    <source>
        <dbReference type="Proteomes" id="UP000182427"/>
    </source>
</evidence>
<proteinExistence type="predicted"/>
<dbReference type="InterPro" id="IPR050469">
    <property type="entry name" value="Diguanylate_Cyclase"/>
</dbReference>
<evidence type="ECO:0000256" key="1">
    <source>
        <dbReference type="ARBA" id="ARBA00012528"/>
    </source>
</evidence>
<dbReference type="GO" id="GO:0052621">
    <property type="term" value="F:diguanylate cyclase activity"/>
    <property type="evidence" value="ECO:0007669"/>
    <property type="project" value="UniProtKB-EC"/>
</dbReference>
<accession>A0A1G7MYU1</accession>
<evidence type="ECO:0000259" key="5">
    <source>
        <dbReference type="PROSITE" id="PS50887"/>
    </source>
</evidence>
<dbReference type="PROSITE" id="PS50113">
    <property type="entry name" value="PAC"/>
    <property type="match status" value="1"/>
</dbReference>
<dbReference type="FunFam" id="3.30.70.270:FF:000001">
    <property type="entry name" value="Diguanylate cyclase domain protein"/>
    <property type="match status" value="1"/>
</dbReference>
<dbReference type="SMART" id="SM00086">
    <property type="entry name" value="PAC"/>
    <property type="match status" value="1"/>
</dbReference>
<dbReference type="InterPro" id="IPR013655">
    <property type="entry name" value="PAS_fold_3"/>
</dbReference>
<dbReference type="SUPFAM" id="SSF55785">
    <property type="entry name" value="PYP-like sensor domain (PAS domain)"/>
    <property type="match status" value="1"/>
</dbReference>
<dbReference type="GO" id="GO:1902201">
    <property type="term" value="P:negative regulation of bacterial-type flagellum-dependent cell motility"/>
    <property type="evidence" value="ECO:0007669"/>
    <property type="project" value="TreeGrafter"/>
</dbReference>
<protein>
    <recommendedName>
        <fullName evidence="1">diguanylate cyclase</fullName>
        <ecNumber evidence="1">2.7.7.65</ecNumber>
    </recommendedName>
</protein>
<dbReference type="InterPro" id="IPR000700">
    <property type="entry name" value="PAS-assoc_C"/>
</dbReference>
<name>A0A1G7MYU1_9BACT</name>
<dbReference type="Proteomes" id="UP000182427">
    <property type="component" value="Chromosome I"/>
</dbReference>
<dbReference type="PROSITE" id="PS50887">
    <property type="entry name" value="GGDEF"/>
    <property type="match status" value="1"/>
</dbReference>
<dbReference type="EMBL" id="LT629690">
    <property type="protein sequence ID" value="SDF66847.1"/>
    <property type="molecule type" value="Genomic_DNA"/>
</dbReference>
<dbReference type="CDD" id="cd01949">
    <property type="entry name" value="GGDEF"/>
    <property type="match status" value="1"/>
</dbReference>
<dbReference type="PANTHER" id="PTHR45138:SF9">
    <property type="entry name" value="DIGUANYLATE CYCLASE DGCM-RELATED"/>
    <property type="match status" value="1"/>
</dbReference>
<dbReference type="NCBIfam" id="TIGR00229">
    <property type="entry name" value="sensory_box"/>
    <property type="match status" value="1"/>
</dbReference>
<dbReference type="AlphaFoldDB" id="A0A1G7MYU1"/>
<dbReference type="OrthoDB" id="9759607at2"/>
<dbReference type="PANTHER" id="PTHR45138">
    <property type="entry name" value="REGULATORY COMPONENTS OF SENSORY TRANSDUCTION SYSTEM"/>
    <property type="match status" value="1"/>
</dbReference>
<keyword evidence="7" id="KW-1185">Reference proteome</keyword>
<dbReference type="GO" id="GO:0005886">
    <property type="term" value="C:plasma membrane"/>
    <property type="evidence" value="ECO:0007669"/>
    <property type="project" value="TreeGrafter"/>
</dbReference>
<evidence type="ECO:0000313" key="6">
    <source>
        <dbReference type="EMBL" id="SDF66847.1"/>
    </source>
</evidence>
<dbReference type="InterPro" id="IPR000014">
    <property type="entry name" value="PAS"/>
</dbReference>
<feature type="domain" description="GGDEF" evidence="5">
    <location>
        <begin position="162"/>
        <end position="303"/>
    </location>
</feature>
<feature type="domain" description="PAS" evidence="3">
    <location>
        <begin position="31"/>
        <end position="75"/>
    </location>
</feature>
<dbReference type="GO" id="GO:0043709">
    <property type="term" value="P:cell adhesion involved in single-species biofilm formation"/>
    <property type="evidence" value="ECO:0007669"/>
    <property type="project" value="TreeGrafter"/>
</dbReference>
<dbReference type="Pfam" id="PF00990">
    <property type="entry name" value="GGDEF"/>
    <property type="match status" value="1"/>
</dbReference>
<dbReference type="Gene3D" id="3.30.450.20">
    <property type="entry name" value="PAS domain"/>
    <property type="match status" value="1"/>
</dbReference>
<dbReference type="SMART" id="SM00267">
    <property type="entry name" value="GGDEF"/>
    <property type="match status" value="1"/>
</dbReference>
<evidence type="ECO:0000259" key="4">
    <source>
        <dbReference type="PROSITE" id="PS50113"/>
    </source>
</evidence>
<dbReference type="NCBIfam" id="TIGR00254">
    <property type="entry name" value="GGDEF"/>
    <property type="match status" value="1"/>
</dbReference>
<organism evidence="6 7">
    <name type="scientific">Terriglobus roseus</name>
    <dbReference type="NCBI Taxonomy" id="392734"/>
    <lineage>
        <taxon>Bacteria</taxon>
        <taxon>Pseudomonadati</taxon>
        <taxon>Acidobacteriota</taxon>
        <taxon>Terriglobia</taxon>
        <taxon>Terriglobales</taxon>
        <taxon>Acidobacteriaceae</taxon>
        <taxon>Terriglobus</taxon>
    </lineage>
</organism>
<dbReference type="PROSITE" id="PS50112">
    <property type="entry name" value="PAS"/>
    <property type="match status" value="1"/>
</dbReference>
<dbReference type="InterPro" id="IPR035965">
    <property type="entry name" value="PAS-like_dom_sf"/>
</dbReference>
<dbReference type="EC" id="2.7.7.65" evidence="1"/>
<dbReference type="InterPro" id="IPR043128">
    <property type="entry name" value="Rev_trsase/Diguanyl_cyclase"/>
</dbReference>
<dbReference type="CDD" id="cd00130">
    <property type="entry name" value="PAS"/>
    <property type="match status" value="1"/>
</dbReference>
<dbReference type="InterPro" id="IPR001610">
    <property type="entry name" value="PAC"/>
</dbReference>
<dbReference type="InterPro" id="IPR000160">
    <property type="entry name" value="GGDEF_dom"/>
</dbReference>
<evidence type="ECO:0000256" key="2">
    <source>
        <dbReference type="ARBA" id="ARBA00034247"/>
    </source>
</evidence>
<dbReference type="InterPro" id="IPR029787">
    <property type="entry name" value="Nucleotide_cyclase"/>
</dbReference>
<dbReference type="Pfam" id="PF08447">
    <property type="entry name" value="PAS_3"/>
    <property type="match status" value="1"/>
</dbReference>
<dbReference type="Gene3D" id="3.30.70.270">
    <property type="match status" value="1"/>
</dbReference>
<dbReference type="SUPFAM" id="SSF55073">
    <property type="entry name" value="Nucleotide cyclase"/>
    <property type="match status" value="1"/>
</dbReference>
<dbReference type="SMART" id="SM00091">
    <property type="entry name" value="PAS"/>
    <property type="match status" value="1"/>
</dbReference>
<dbReference type="RefSeq" id="WP_083345807.1">
    <property type="nucleotide sequence ID" value="NZ_LT629690.1"/>
</dbReference>
<comment type="catalytic activity">
    <reaction evidence="2">
        <text>2 GTP = 3',3'-c-di-GMP + 2 diphosphate</text>
        <dbReference type="Rhea" id="RHEA:24898"/>
        <dbReference type="ChEBI" id="CHEBI:33019"/>
        <dbReference type="ChEBI" id="CHEBI:37565"/>
        <dbReference type="ChEBI" id="CHEBI:58805"/>
        <dbReference type="EC" id="2.7.7.65"/>
    </reaction>
</comment>
<gene>
    <name evidence="6" type="ORF">SAMN05444167_2946</name>
</gene>
<feature type="domain" description="PAC" evidence="4">
    <location>
        <begin position="78"/>
        <end position="130"/>
    </location>
</feature>
<evidence type="ECO:0000259" key="3">
    <source>
        <dbReference type="PROSITE" id="PS50112"/>
    </source>
</evidence>